<accession>K2Q5T4</accession>
<dbReference type="SMART" id="SM00448">
    <property type="entry name" value="REC"/>
    <property type="match status" value="1"/>
</dbReference>
<evidence type="ECO:0000259" key="2">
    <source>
        <dbReference type="PROSITE" id="PS50110"/>
    </source>
</evidence>
<dbReference type="Pfam" id="PF00072">
    <property type="entry name" value="Response_reg"/>
    <property type="match status" value="1"/>
</dbReference>
<dbReference type="Gene3D" id="3.40.50.2300">
    <property type="match status" value="1"/>
</dbReference>
<dbReference type="RefSeq" id="WP_006726513.1">
    <property type="nucleotide sequence ID" value="NZ_ALJF01000010.1"/>
</dbReference>
<dbReference type="Proteomes" id="UP000007123">
    <property type="component" value="Unassembled WGS sequence"/>
</dbReference>
<feature type="domain" description="Response regulatory" evidence="2">
    <location>
        <begin position="9"/>
        <end position="120"/>
    </location>
</feature>
<evidence type="ECO:0000313" key="3">
    <source>
        <dbReference type="EMBL" id="EKF59094.1"/>
    </source>
</evidence>
<dbReference type="SUPFAM" id="SSF52172">
    <property type="entry name" value="CheY-like"/>
    <property type="match status" value="1"/>
</dbReference>
<protein>
    <recommendedName>
        <fullName evidence="2">Response regulatory domain-containing protein</fullName>
    </recommendedName>
</protein>
<dbReference type="InterPro" id="IPR001789">
    <property type="entry name" value="Sig_transdc_resp-reg_receiver"/>
</dbReference>
<reference evidence="3 4" key="1">
    <citation type="journal article" date="2012" name="J. Bacteriol.">
        <title>Draft Genome Sequence of Agrobacterium albertimagni Strain AOL15.</title>
        <authorList>
            <person name="Trimble W.L."/>
            <person name="Phung le T."/>
            <person name="Meyer F."/>
            <person name="Gilbert J.A."/>
            <person name="Silver S."/>
        </authorList>
    </citation>
    <scope>NUCLEOTIDE SEQUENCE [LARGE SCALE GENOMIC DNA]</scope>
    <source>
        <strain evidence="3 4">AOL15</strain>
    </source>
</reference>
<dbReference type="PATRIC" id="fig|1156935.5.peg.2548"/>
<dbReference type="eggNOG" id="COG0784">
    <property type="taxonomic scope" value="Bacteria"/>
</dbReference>
<dbReference type="EMBL" id="ALJF01000010">
    <property type="protein sequence ID" value="EKF59094.1"/>
    <property type="molecule type" value="Genomic_DNA"/>
</dbReference>
<dbReference type="PROSITE" id="PS50110">
    <property type="entry name" value="RESPONSE_REGULATORY"/>
    <property type="match status" value="1"/>
</dbReference>
<evidence type="ECO:0000313" key="4">
    <source>
        <dbReference type="Proteomes" id="UP000007123"/>
    </source>
</evidence>
<dbReference type="STRING" id="1156935.QWE_12608"/>
<name>K2Q5T4_9HYPH</name>
<evidence type="ECO:0000256" key="1">
    <source>
        <dbReference type="PROSITE-ProRule" id="PRU00169"/>
    </source>
</evidence>
<dbReference type="GO" id="GO:0000160">
    <property type="term" value="P:phosphorelay signal transduction system"/>
    <property type="evidence" value="ECO:0007669"/>
    <property type="project" value="InterPro"/>
</dbReference>
<gene>
    <name evidence="3" type="ORF">QWE_12608</name>
</gene>
<feature type="modified residue" description="4-aspartylphosphate" evidence="1">
    <location>
        <position position="59"/>
    </location>
</feature>
<comment type="caution">
    <text evidence="3">The sequence shown here is derived from an EMBL/GenBank/DDBJ whole genome shotgun (WGS) entry which is preliminary data.</text>
</comment>
<proteinExistence type="predicted"/>
<keyword evidence="1" id="KW-0597">Phosphoprotein</keyword>
<dbReference type="InterPro" id="IPR011006">
    <property type="entry name" value="CheY-like_superfamily"/>
</dbReference>
<dbReference type="AlphaFoldDB" id="K2Q5T4"/>
<organism evidence="3 4">
    <name type="scientific">Agrobacterium albertimagni AOL15</name>
    <dbReference type="NCBI Taxonomy" id="1156935"/>
    <lineage>
        <taxon>Bacteria</taxon>
        <taxon>Pseudomonadati</taxon>
        <taxon>Pseudomonadota</taxon>
        <taxon>Alphaproteobacteria</taxon>
        <taxon>Hyphomicrobiales</taxon>
        <taxon>Rhizobiaceae</taxon>
        <taxon>Rhizobium/Agrobacterium group</taxon>
        <taxon>Agrobacterium</taxon>
    </lineage>
</organism>
<keyword evidence="4" id="KW-1185">Reference proteome</keyword>
<sequence>MIDNPPAKRILVVEDEVWLAIELEDALREGGFDVIGPAASVRQALSLLNDERPDAAVLDVTLGGEKVTPVALLLKSIGIPFVLASASDAAELARHDCLADARNLGKPTDLVKLVEVVRGL</sequence>